<sequence>MISLVFPSIPDMTEIKIQGKNKQNTGQQSCIFLCFSNKCFISLINN</sequence>
<accession>A0A0E9RXW9</accession>
<dbReference type="AlphaFoldDB" id="A0A0E9RXW9"/>
<reference evidence="1" key="2">
    <citation type="journal article" date="2015" name="Fish Shellfish Immunol.">
        <title>Early steps in the European eel (Anguilla anguilla)-Vibrio vulnificus interaction in the gills: Role of the RtxA13 toxin.</title>
        <authorList>
            <person name="Callol A."/>
            <person name="Pajuelo D."/>
            <person name="Ebbesson L."/>
            <person name="Teles M."/>
            <person name="MacKenzie S."/>
            <person name="Amaro C."/>
        </authorList>
    </citation>
    <scope>NUCLEOTIDE SEQUENCE</scope>
</reference>
<protein>
    <submittedName>
        <fullName evidence="1">Uncharacterized protein</fullName>
    </submittedName>
</protein>
<organism evidence="1">
    <name type="scientific">Anguilla anguilla</name>
    <name type="common">European freshwater eel</name>
    <name type="synonym">Muraena anguilla</name>
    <dbReference type="NCBI Taxonomy" id="7936"/>
    <lineage>
        <taxon>Eukaryota</taxon>
        <taxon>Metazoa</taxon>
        <taxon>Chordata</taxon>
        <taxon>Craniata</taxon>
        <taxon>Vertebrata</taxon>
        <taxon>Euteleostomi</taxon>
        <taxon>Actinopterygii</taxon>
        <taxon>Neopterygii</taxon>
        <taxon>Teleostei</taxon>
        <taxon>Anguilliformes</taxon>
        <taxon>Anguillidae</taxon>
        <taxon>Anguilla</taxon>
    </lineage>
</organism>
<evidence type="ECO:0000313" key="1">
    <source>
        <dbReference type="EMBL" id="JAH33946.1"/>
    </source>
</evidence>
<dbReference type="EMBL" id="GBXM01074631">
    <property type="protein sequence ID" value="JAH33946.1"/>
    <property type="molecule type" value="Transcribed_RNA"/>
</dbReference>
<proteinExistence type="predicted"/>
<reference evidence="1" key="1">
    <citation type="submission" date="2014-11" db="EMBL/GenBank/DDBJ databases">
        <authorList>
            <person name="Amaro Gonzalez C."/>
        </authorList>
    </citation>
    <scope>NUCLEOTIDE SEQUENCE</scope>
</reference>
<name>A0A0E9RXW9_ANGAN</name>